<evidence type="ECO:0000256" key="1">
    <source>
        <dbReference type="SAM" id="MobiDB-lite"/>
    </source>
</evidence>
<sequence length="309" mass="34077">MPNDEDQGKEDGMEEDDGTNHEYETDEDYTNLNAIYLKMLAPANKAEKRTALGRAANTFAKLFNKSSLTGEERSKKIEENVSAKTNHTHTFLAGNGSPWGKAVQNVVDSVHAMSKRATTVCDYPDTVPSGQMDSPPGPPHPFPPNVTSQPSLYTGSPRSQSAPVPLISPSFLQAGGEFPIHASPIPQERMMTMHPLLLPPGNKFILAHRLASLYFMAILDSCDVPEFKARYIYPDGRCSSILLTLRSAHDADSLKELWDASDRASSRAPELANVSLYRGNISFQRTDTSVRNAAVEELASYRLMHYAMF</sequence>
<protein>
    <submittedName>
        <fullName evidence="2">Uncharacterized protein</fullName>
    </submittedName>
</protein>
<accession>A0A8H5BJ89</accession>
<reference evidence="2 3" key="1">
    <citation type="journal article" date="2020" name="ISME J.">
        <title>Uncovering the hidden diversity of litter-decomposition mechanisms in mushroom-forming fungi.</title>
        <authorList>
            <person name="Floudas D."/>
            <person name="Bentzer J."/>
            <person name="Ahren D."/>
            <person name="Johansson T."/>
            <person name="Persson P."/>
            <person name="Tunlid A."/>
        </authorList>
    </citation>
    <scope>NUCLEOTIDE SEQUENCE [LARGE SCALE GENOMIC DNA]</scope>
    <source>
        <strain evidence="2 3">CBS 101986</strain>
    </source>
</reference>
<keyword evidence="3" id="KW-1185">Reference proteome</keyword>
<organism evidence="2 3">
    <name type="scientific">Psilocybe cf. subviscida</name>
    <dbReference type="NCBI Taxonomy" id="2480587"/>
    <lineage>
        <taxon>Eukaryota</taxon>
        <taxon>Fungi</taxon>
        <taxon>Dikarya</taxon>
        <taxon>Basidiomycota</taxon>
        <taxon>Agaricomycotina</taxon>
        <taxon>Agaricomycetes</taxon>
        <taxon>Agaricomycetidae</taxon>
        <taxon>Agaricales</taxon>
        <taxon>Agaricineae</taxon>
        <taxon>Strophariaceae</taxon>
        <taxon>Psilocybe</taxon>
    </lineage>
</organism>
<feature type="compositionally biased region" description="Polar residues" evidence="1">
    <location>
        <begin position="145"/>
        <end position="162"/>
    </location>
</feature>
<comment type="caution">
    <text evidence="2">The sequence shown here is derived from an EMBL/GenBank/DDBJ whole genome shotgun (WGS) entry which is preliminary data.</text>
</comment>
<feature type="region of interest" description="Disordered" evidence="1">
    <location>
        <begin position="1"/>
        <end position="25"/>
    </location>
</feature>
<evidence type="ECO:0000313" key="2">
    <source>
        <dbReference type="EMBL" id="KAF5324395.1"/>
    </source>
</evidence>
<feature type="region of interest" description="Disordered" evidence="1">
    <location>
        <begin position="121"/>
        <end position="162"/>
    </location>
</feature>
<dbReference type="EMBL" id="JAACJJ010000016">
    <property type="protein sequence ID" value="KAF5324395.1"/>
    <property type="molecule type" value="Genomic_DNA"/>
</dbReference>
<dbReference type="AlphaFoldDB" id="A0A8H5BJ89"/>
<evidence type="ECO:0000313" key="3">
    <source>
        <dbReference type="Proteomes" id="UP000567179"/>
    </source>
</evidence>
<gene>
    <name evidence="2" type="ORF">D9619_011148</name>
</gene>
<name>A0A8H5BJ89_9AGAR</name>
<proteinExistence type="predicted"/>
<feature type="compositionally biased region" description="Pro residues" evidence="1">
    <location>
        <begin position="135"/>
        <end position="144"/>
    </location>
</feature>
<dbReference type="Proteomes" id="UP000567179">
    <property type="component" value="Unassembled WGS sequence"/>
</dbReference>
<feature type="compositionally biased region" description="Acidic residues" evidence="1">
    <location>
        <begin position="1"/>
        <end position="17"/>
    </location>
</feature>